<evidence type="ECO:0000256" key="13">
    <source>
        <dbReference type="ARBA" id="ARBA00022842"/>
    </source>
</evidence>
<dbReference type="UniPathway" id="UPA00109">
    <property type="reaction ID" value="UER00188"/>
</dbReference>
<evidence type="ECO:0000256" key="12">
    <source>
        <dbReference type="ARBA" id="ARBA00022840"/>
    </source>
</evidence>
<proteinExistence type="inferred from homology"/>
<keyword evidence="23" id="KW-1185">Reference proteome</keyword>
<dbReference type="PANTHER" id="PTHR11817">
    <property type="entry name" value="PYRUVATE KINASE"/>
    <property type="match status" value="1"/>
</dbReference>
<evidence type="ECO:0000256" key="16">
    <source>
        <dbReference type="ARBA" id="ARBA00023317"/>
    </source>
</evidence>
<comment type="catalytic activity">
    <reaction evidence="18">
        <text>pyruvate + ATP = phosphoenolpyruvate + ADP + H(+)</text>
        <dbReference type="Rhea" id="RHEA:18157"/>
        <dbReference type="ChEBI" id="CHEBI:15361"/>
        <dbReference type="ChEBI" id="CHEBI:15378"/>
        <dbReference type="ChEBI" id="CHEBI:30616"/>
        <dbReference type="ChEBI" id="CHEBI:58702"/>
        <dbReference type="ChEBI" id="CHEBI:456216"/>
        <dbReference type="EC" id="2.7.1.40"/>
    </reaction>
</comment>
<dbReference type="SUPFAM" id="SSF52009">
    <property type="entry name" value="Phosphohistidine domain"/>
    <property type="match status" value="1"/>
</dbReference>
<dbReference type="InterPro" id="IPR001697">
    <property type="entry name" value="Pyr_Knase"/>
</dbReference>
<dbReference type="InterPro" id="IPR040442">
    <property type="entry name" value="Pyrv_kinase-like_dom_sf"/>
</dbReference>
<dbReference type="Pfam" id="PF02887">
    <property type="entry name" value="PK_C"/>
    <property type="match status" value="1"/>
</dbReference>
<evidence type="ECO:0000256" key="8">
    <source>
        <dbReference type="ARBA" id="ARBA00022679"/>
    </source>
</evidence>
<keyword evidence="16 22" id="KW-0670">Pyruvate</keyword>
<dbReference type="Pfam" id="PF00391">
    <property type="entry name" value="PEP-utilizers"/>
    <property type="match status" value="1"/>
</dbReference>
<dbReference type="SUPFAM" id="SSF50800">
    <property type="entry name" value="PK beta-barrel domain-like"/>
    <property type="match status" value="1"/>
</dbReference>
<dbReference type="AlphaFoldDB" id="A0A4R2TUK7"/>
<dbReference type="GO" id="GO:0004743">
    <property type="term" value="F:pyruvate kinase activity"/>
    <property type="evidence" value="ECO:0007669"/>
    <property type="project" value="UniProtKB-UniRule"/>
</dbReference>
<dbReference type="EC" id="2.7.1.40" evidence="6 17"/>
<evidence type="ECO:0000256" key="7">
    <source>
        <dbReference type="ARBA" id="ARBA00018587"/>
    </source>
</evidence>
<comment type="pathway">
    <text evidence="3 18">Carbohydrate degradation; glycolysis; pyruvate from D-glyceraldehyde 3-phosphate: step 5/5.</text>
</comment>
<dbReference type="InterPro" id="IPR015795">
    <property type="entry name" value="Pyrv_Knase_C"/>
</dbReference>
<dbReference type="Gene3D" id="2.40.33.10">
    <property type="entry name" value="PK beta-barrel domain-like"/>
    <property type="match status" value="1"/>
</dbReference>
<dbReference type="GO" id="GO:0000287">
    <property type="term" value="F:magnesium ion binding"/>
    <property type="evidence" value="ECO:0007669"/>
    <property type="project" value="UniProtKB-UniRule"/>
</dbReference>
<dbReference type="SUPFAM" id="SSF52935">
    <property type="entry name" value="PK C-terminal domain-like"/>
    <property type="match status" value="1"/>
</dbReference>
<evidence type="ECO:0000256" key="1">
    <source>
        <dbReference type="ARBA" id="ARBA00001946"/>
    </source>
</evidence>
<dbReference type="PROSITE" id="PS00110">
    <property type="entry name" value="PYRUVATE_KINASE"/>
    <property type="match status" value="1"/>
</dbReference>
<dbReference type="Gene3D" id="3.50.30.10">
    <property type="entry name" value="Phosphohistidine domain"/>
    <property type="match status" value="1"/>
</dbReference>
<dbReference type="InterPro" id="IPR015806">
    <property type="entry name" value="Pyrv_Knase_insert_dom_sf"/>
</dbReference>
<keyword evidence="13 18" id="KW-0460">Magnesium</keyword>
<evidence type="ECO:0000256" key="3">
    <source>
        <dbReference type="ARBA" id="ARBA00004997"/>
    </source>
</evidence>
<dbReference type="GO" id="GO:0030955">
    <property type="term" value="F:potassium ion binding"/>
    <property type="evidence" value="ECO:0007669"/>
    <property type="project" value="UniProtKB-UniRule"/>
</dbReference>
<evidence type="ECO:0000256" key="5">
    <source>
        <dbReference type="ARBA" id="ARBA00008663"/>
    </source>
</evidence>
<dbReference type="GO" id="GO:0006950">
    <property type="term" value="P:response to stress"/>
    <property type="evidence" value="ECO:0007669"/>
    <property type="project" value="UniProtKB-ARBA"/>
</dbReference>
<feature type="domain" description="Pyruvate kinase C-terminal" evidence="21">
    <location>
        <begin position="359"/>
        <end position="472"/>
    </location>
</feature>
<dbReference type="FunFam" id="2.40.33.10:FF:000001">
    <property type="entry name" value="Pyruvate kinase"/>
    <property type="match status" value="1"/>
</dbReference>
<dbReference type="InterPro" id="IPR015813">
    <property type="entry name" value="Pyrv/PenolPyrv_kinase-like_dom"/>
</dbReference>
<accession>A0A4R2TUK7</accession>
<dbReference type="InterPro" id="IPR008279">
    <property type="entry name" value="PEP-util_enz_mobile_dom"/>
</dbReference>
<evidence type="ECO:0000313" key="22">
    <source>
        <dbReference type="EMBL" id="TCQ06582.1"/>
    </source>
</evidence>
<dbReference type="PRINTS" id="PR01050">
    <property type="entry name" value="PYRUVTKNASE"/>
</dbReference>
<keyword evidence="10" id="KW-0547">Nucleotide-binding</keyword>
<name>A0A4R2TUK7_9FIRM</name>
<dbReference type="NCBIfam" id="NF004491">
    <property type="entry name" value="PRK05826.1"/>
    <property type="match status" value="1"/>
</dbReference>
<feature type="domain" description="Pyruvate kinase barrel" evidence="19">
    <location>
        <begin position="3"/>
        <end position="326"/>
    </location>
</feature>
<evidence type="ECO:0000259" key="19">
    <source>
        <dbReference type="Pfam" id="PF00224"/>
    </source>
</evidence>
<keyword evidence="12" id="KW-0067">ATP-binding</keyword>
<evidence type="ECO:0000256" key="11">
    <source>
        <dbReference type="ARBA" id="ARBA00022777"/>
    </source>
</evidence>
<keyword evidence="11 18" id="KW-0418">Kinase</keyword>
<dbReference type="InterPro" id="IPR036918">
    <property type="entry name" value="Pyrv_Knase_C_sf"/>
</dbReference>
<dbReference type="Gene3D" id="3.40.1380.20">
    <property type="entry name" value="Pyruvate kinase, C-terminal domain"/>
    <property type="match status" value="1"/>
</dbReference>
<dbReference type="Proteomes" id="UP000295504">
    <property type="component" value="Unassembled WGS sequence"/>
</dbReference>
<comment type="similarity">
    <text evidence="4">In the C-terminal section; belongs to the PEP-utilizing enzyme family.</text>
</comment>
<evidence type="ECO:0000259" key="21">
    <source>
        <dbReference type="Pfam" id="PF02887"/>
    </source>
</evidence>
<evidence type="ECO:0000256" key="14">
    <source>
        <dbReference type="ARBA" id="ARBA00022958"/>
    </source>
</evidence>
<dbReference type="InterPro" id="IPR036637">
    <property type="entry name" value="Phosphohistidine_dom_sf"/>
</dbReference>
<feature type="domain" description="PEP-utilising enzyme mobile" evidence="20">
    <location>
        <begin position="506"/>
        <end position="577"/>
    </location>
</feature>
<dbReference type="NCBIfam" id="TIGR01064">
    <property type="entry name" value="pyruv_kin"/>
    <property type="match status" value="1"/>
</dbReference>
<sequence>MTMRKTKIVCTLGPSSNKKEVFKKLVESGLNVARLNFSHGIHEEHKKTIDIVKEVREELSLPIAIILDTKGPEIRTGKFKESEYILNEGQRVIVTTEDILGDNNRFSVSYDGLPGDVIPGNTILIDDGLVELEVLQVLNNTDIECLVKNSGVIKDRKGVNIPNVKINLPAITKKDIEDILFGIEMNIDFIAASFVRKASDVLEIRKLLEDNHANHIQIISKIENQEGVDNVDEIIDVSDGIMVARGDLGVEIPPEEIPLVQKDIIKKCNRLGKPVITATQMLDSMMRNPRPTRAEVTDIANAIFDGTDAIMLSGETAAGKYPVEAVKTMANIALRTESAIDYRELLRNKIIDKETTVTDAMSYATCSTAIDLGASAIITATSSGYTARMVSKFRPRAPIIATTAQEAVQRKLSLVWGVNSVLIEELSSTDDVIDKSVEKALQVGYIKRGELIIITAGVPVGVSGTTNLLKVHIVGDVLLSGVGMGKRAYTGKAIIVDIDKVDEVEFDHGNILVTQATEKEFMPLIEKAGAIIAEVGGLTSHAAIVGLSLGIPTVVGAHGATKKLNNGDVITVDSKTGLIYSGKTRVM</sequence>
<dbReference type="SUPFAM" id="SSF51621">
    <property type="entry name" value="Phosphoenolpyruvate/pyruvate domain"/>
    <property type="match status" value="1"/>
</dbReference>
<evidence type="ECO:0000256" key="18">
    <source>
        <dbReference type="RuleBase" id="RU000504"/>
    </source>
</evidence>
<dbReference type="InterPro" id="IPR015793">
    <property type="entry name" value="Pyrv_Knase_brl"/>
</dbReference>
<evidence type="ECO:0000256" key="17">
    <source>
        <dbReference type="NCBIfam" id="TIGR01064"/>
    </source>
</evidence>
<protein>
    <recommendedName>
        <fullName evidence="7 17">Pyruvate kinase</fullName>
        <ecNumber evidence="6 17">2.7.1.40</ecNumber>
    </recommendedName>
</protein>
<dbReference type="NCBIfam" id="NF004978">
    <property type="entry name" value="PRK06354.1"/>
    <property type="match status" value="1"/>
</dbReference>
<dbReference type="Pfam" id="PF00224">
    <property type="entry name" value="PK"/>
    <property type="match status" value="1"/>
</dbReference>
<keyword evidence="15 18" id="KW-0324">Glycolysis</keyword>
<comment type="cofactor">
    <cofactor evidence="2">
        <name>K(+)</name>
        <dbReference type="ChEBI" id="CHEBI:29103"/>
    </cofactor>
</comment>
<keyword evidence="14" id="KW-0630">Potassium</keyword>
<evidence type="ECO:0000256" key="4">
    <source>
        <dbReference type="ARBA" id="ARBA00006237"/>
    </source>
</evidence>
<evidence type="ECO:0000256" key="9">
    <source>
        <dbReference type="ARBA" id="ARBA00022723"/>
    </source>
</evidence>
<comment type="similarity">
    <text evidence="5 18">Belongs to the pyruvate kinase family.</text>
</comment>
<evidence type="ECO:0000256" key="15">
    <source>
        <dbReference type="ARBA" id="ARBA00023152"/>
    </source>
</evidence>
<gene>
    <name evidence="22" type="ORF">EDD79_10037</name>
</gene>
<evidence type="ECO:0000256" key="6">
    <source>
        <dbReference type="ARBA" id="ARBA00012142"/>
    </source>
</evidence>
<keyword evidence="9" id="KW-0479">Metal-binding</keyword>
<dbReference type="InterPro" id="IPR018209">
    <property type="entry name" value="Pyrv_Knase_AS"/>
</dbReference>
<dbReference type="GO" id="GO:0005524">
    <property type="term" value="F:ATP binding"/>
    <property type="evidence" value="ECO:0007669"/>
    <property type="project" value="UniProtKB-KW"/>
</dbReference>
<keyword evidence="8 18" id="KW-0808">Transferase</keyword>
<comment type="caution">
    <text evidence="22">The sequence shown here is derived from an EMBL/GenBank/DDBJ whole genome shotgun (WGS) entry which is preliminary data.</text>
</comment>
<dbReference type="InterPro" id="IPR011037">
    <property type="entry name" value="Pyrv_Knase-like_insert_dom_sf"/>
</dbReference>
<evidence type="ECO:0000313" key="23">
    <source>
        <dbReference type="Proteomes" id="UP000295504"/>
    </source>
</evidence>
<comment type="cofactor">
    <cofactor evidence="1">
        <name>Mg(2+)</name>
        <dbReference type="ChEBI" id="CHEBI:18420"/>
    </cofactor>
</comment>
<dbReference type="Gene3D" id="3.20.20.60">
    <property type="entry name" value="Phosphoenolpyruvate-binding domains"/>
    <property type="match status" value="1"/>
</dbReference>
<evidence type="ECO:0000256" key="2">
    <source>
        <dbReference type="ARBA" id="ARBA00001958"/>
    </source>
</evidence>
<dbReference type="FunFam" id="3.20.20.60:FF:000001">
    <property type="entry name" value="Pyruvate kinase"/>
    <property type="match status" value="1"/>
</dbReference>
<reference evidence="22 23" key="1">
    <citation type="submission" date="2019-03" db="EMBL/GenBank/DDBJ databases">
        <title>Genomic Encyclopedia of Type Strains, Phase IV (KMG-IV): sequencing the most valuable type-strain genomes for metagenomic binning, comparative biology and taxonomic classification.</title>
        <authorList>
            <person name="Goeker M."/>
        </authorList>
    </citation>
    <scope>NUCLEOTIDE SEQUENCE [LARGE SCALE GENOMIC DNA]</scope>
    <source>
        <strain evidence="22 23">DSM 100013</strain>
    </source>
</reference>
<evidence type="ECO:0000259" key="20">
    <source>
        <dbReference type="Pfam" id="PF00391"/>
    </source>
</evidence>
<dbReference type="GO" id="GO:0016301">
    <property type="term" value="F:kinase activity"/>
    <property type="evidence" value="ECO:0007669"/>
    <property type="project" value="UniProtKB-KW"/>
</dbReference>
<dbReference type="EMBL" id="SLYC01000003">
    <property type="protein sequence ID" value="TCQ06582.1"/>
    <property type="molecule type" value="Genomic_DNA"/>
</dbReference>
<evidence type="ECO:0000256" key="10">
    <source>
        <dbReference type="ARBA" id="ARBA00022741"/>
    </source>
</evidence>
<organism evidence="22 23">
    <name type="scientific">Serpentinicella alkaliphila</name>
    <dbReference type="NCBI Taxonomy" id="1734049"/>
    <lineage>
        <taxon>Bacteria</taxon>
        <taxon>Bacillati</taxon>
        <taxon>Bacillota</taxon>
        <taxon>Clostridia</taxon>
        <taxon>Peptostreptococcales</taxon>
        <taxon>Natronincolaceae</taxon>
        <taxon>Serpentinicella</taxon>
    </lineage>
</organism>